<proteinExistence type="inferred from homology"/>
<evidence type="ECO:0000256" key="6">
    <source>
        <dbReference type="RuleBase" id="RU003355"/>
    </source>
</evidence>
<keyword evidence="4 5" id="KW-0720">Serine protease</keyword>
<gene>
    <name evidence="8" type="ORF">KTH90_14550</name>
</gene>
<comment type="caution">
    <text evidence="8">The sequence shown here is derived from an EMBL/GenBank/DDBJ whole genome shotgun (WGS) entry which is preliminary data.</text>
</comment>
<dbReference type="SUPFAM" id="SSF52743">
    <property type="entry name" value="Subtilisin-like"/>
    <property type="match status" value="1"/>
</dbReference>
<evidence type="ECO:0000259" key="7">
    <source>
        <dbReference type="Pfam" id="PF00082"/>
    </source>
</evidence>
<organism evidence="8 9">
    <name type="scientific">Diplocloster modestus</name>
    <dbReference type="NCBI Taxonomy" id="2850322"/>
    <lineage>
        <taxon>Bacteria</taxon>
        <taxon>Bacillati</taxon>
        <taxon>Bacillota</taxon>
        <taxon>Clostridia</taxon>
        <taxon>Lachnospirales</taxon>
        <taxon>Lachnospiraceae</taxon>
        <taxon>Diplocloster</taxon>
    </lineage>
</organism>
<dbReference type="Pfam" id="PF00082">
    <property type="entry name" value="Peptidase_S8"/>
    <property type="match status" value="1"/>
</dbReference>
<dbReference type="InterPro" id="IPR023827">
    <property type="entry name" value="Peptidase_S8_Asp-AS"/>
</dbReference>
<reference evidence="8 9" key="1">
    <citation type="submission" date="2021-06" db="EMBL/GenBank/DDBJ databases">
        <title>Description of novel taxa of the family Lachnospiraceae.</title>
        <authorList>
            <person name="Chaplin A.V."/>
            <person name="Sokolova S.R."/>
            <person name="Pikina A.P."/>
            <person name="Korzhanova M."/>
            <person name="Belova V."/>
            <person name="Korostin D."/>
            <person name="Efimov B.A."/>
        </authorList>
    </citation>
    <scope>NUCLEOTIDE SEQUENCE [LARGE SCALE GENOMIC DNA]</scope>
    <source>
        <strain evidence="8 9">ASD4241</strain>
    </source>
</reference>
<dbReference type="CDD" id="cd07487">
    <property type="entry name" value="Peptidases_S8_1"/>
    <property type="match status" value="1"/>
</dbReference>
<dbReference type="InterPro" id="IPR050131">
    <property type="entry name" value="Peptidase_S8_subtilisin-like"/>
</dbReference>
<dbReference type="InterPro" id="IPR015500">
    <property type="entry name" value="Peptidase_S8_subtilisin-rel"/>
</dbReference>
<dbReference type="PROSITE" id="PS00137">
    <property type="entry name" value="SUBTILASE_HIS"/>
    <property type="match status" value="1"/>
</dbReference>
<protein>
    <submittedName>
        <fullName evidence="8">S8 family peptidase</fullName>
    </submittedName>
</protein>
<dbReference type="InterPro" id="IPR000209">
    <property type="entry name" value="Peptidase_S8/S53_dom"/>
</dbReference>
<dbReference type="PROSITE" id="PS00138">
    <property type="entry name" value="SUBTILASE_SER"/>
    <property type="match status" value="1"/>
</dbReference>
<evidence type="ECO:0000256" key="1">
    <source>
        <dbReference type="ARBA" id="ARBA00011073"/>
    </source>
</evidence>
<comment type="similarity">
    <text evidence="1 5 6">Belongs to the peptidase S8 family.</text>
</comment>
<dbReference type="PROSITE" id="PS00136">
    <property type="entry name" value="SUBTILASE_ASP"/>
    <property type="match status" value="1"/>
</dbReference>
<dbReference type="PROSITE" id="PS51892">
    <property type="entry name" value="SUBTILASE"/>
    <property type="match status" value="1"/>
</dbReference>
<keyword evidence="2 5" id="KW-0645">Protease</keyword>
<keyword evidence="3 5" id="KW-0378">Hydrolase</keyword>
<feature type="domain" description="Peptidase S8/S53" evidence="7">
    <location>
        <begin position="20"/>
        <end position="292"/>
    </location>
</feature>
<feature type="active site" description="Charge relay system" evidence="5">
    <location>
        <position position="61"/>
    </location>
</feature>
<name>A0ABS6K9Q0_9FIRM</name>
<accession>A0ABS6K9Q0</accession>
<evidence type="ECO:0000256" key="5">
    <source>
        <dbReference type="PROSITE-ProRule" id="PRU01240"/>
    </source>
</evidence>
<dbReference type="InterPro" id="IPR036852">
    <property type="entry name" value="Peptidase_S8/S53_dom_sf"/>
</dbReference>
<evidence type="ECO:0000256" key="3">
    <source>
        <dbReference type="ARBA" id="ARBA00022801"/>
    </source>
</evidence>
<feature type="active site" description="Charge relay system" evidence="5">
    <location>
        <position position="29"/>
    </location>
</feature>
<dbReference type="InterPro" id="IPR022398">
    <property type="entry name" value="Peptidase_S8_His-AS"/>
</dbReference>
<dbReference type="Proteomes" id="UP001314681">
    <property type="component" value="Unassembled WGS sequence"/>
</dbReference>
<evidence type="ECO:0000256" key="4">
    <source>
        <dbReference type="ARBA" id="ARBA00022825"/>
    </source>
</evidence>
<evidence type="ECO:0000313" key="9">
    <source>
        <dbReference type="Proteomes" id="UP001314681"/>
    </source>
</evidence>
<dbReference type="Gene3D" id="3.40.50.200">
    <property type="entry name" value="Peptidase S8/S53 domain"/>
    <property type="match status" value="1"/>
</dbReference>
<evidence type="ECO:0000313" key="8">
    <source>
        <dbReference type="EMBL" id="MBU9727236.1"/>
    </source>
</evidence>
<evidence type="ECO:0000256" key="2">
    <source>
        <dbReference type="ARBA" id="ARBA00022670"/>
    </source>
</evidence>
<dbReference type="InterPro" id="IPR023828">
    <property type="entry name" value="Peptidase_S8_Ser-AS"/>
</dbReference>
<keyword evidence="9" id="KW-1185">Reference proteome</keyword>
<dbReference type="PANTHER" id="PTHR43806">
    <property type="entry name" value="PEPTIDASE S8"/>
    <property type="match status" value="1"/>
</dbReference>
<dbReference type="PRINTS" id="PR00723">
    <property type="entry name" value="SUBTILISIN"/>
</dbReference>
<dbReference type="PANTHER" id="PTHR43806:SF65">
    <property type="entry name" value="SERINE PROTEASE APRX"/>
    <property type="match status" value="1"/>
</dbReference>
<dbReference type="EMBL" id="JAHQCX010000010">
    <property type="protein sequence ID" value="MBU9727236.1"/>
    <property type="molecule type" value="Genomic_DNA"/>
</dbReference>
<feature type="active site" description="Charge relay system" evidence="5">
    <location>
        <position position="246"/>
    </location>
</feature>
<dbReference type="RefSeq" id="WP_158355662.1">
    <property type="nucleotide sequence ID" value="NZ_JAHQCX010000010.1"/>
</dbReference>
<sequence length="302" mass="32654">MNRVRNLLGCESAYRQHVLGQGIGVAILDTGVNPHPDLQGRIMGFYDVLHQKTRPYDDNGHGTHVAGIIGGSGQASNGKYRGIAPECQLISIKVLDQKGNGNSKDVLTALDWVIAHKEEYNIRIINISVGTKPKEGTGEESALVRGVDKAWDNGLVVCVAAGNNGPKPQSITTPGISRKVITIGSSDDQQYVDVFGNRRYNYSGRGPTMSCVKKPDVVAPGSNIVSCNAACIRRGRPFYSSKSGTSMATPVVSGCIALLLSKYPDMTNVEVKLRLREYSEDLGLAREQQGWGLVQVDRLLQM</sequence>